<evidence type="ECO:0000256" key="6">
    <source>
        <dbReference type="ARBA" id="ARBA00022989"/>
    </source>
</evidence>
<evidence type="ECO:0000256" key="9">
    <source>
        <dbReference type="ARBA" id="ARBA00023136"/>
    </source>
</evidence>
<feature type="transmembrane region" description="Helical" evidence="14">
    <location>
        <begin position="143"/>
        <end position="162"/>
    </location>
</feature>
<dbReference type="GO" id="GO:0004769">
    <property type="term" value="F:steroid Delta-isomerase activity"/>
    <property type="evidence" value="ECO:0007669"/>
    <property type="project" value="TreeGrafter"/>
</dbReference>
<evidence type="ECO:0000256" key="10">
    <source>
        <dbReference type="ARBA" id="ARBA00023166"/>
    </source>
</evidence>
<comment type="subcellular location">
    <subcellularLocation>
        <location evidence="1">Membrane</location>
        <topology evidence="1">Multi-pass membrane protein</topology>
    </subcellularLocation>
</comment>
<reference evidence="16 17" key="1">
    <citation type="submission" date="2015-03" db="EMBL/GenBank/DDBJ databases">
        <authorList>
            <person name="Radwan O."/>
            <person name="Al-Naeli F.A."/>
            <person name="Rendon G.A."/>
            <person name="Fields C."/>
        </authorList>
    </citation>
    <scope>NUCLEOTIDE SEQUENCE [LARGE SCALE GENOMIC DNA]</scope>
    <source>
        <strain evidence="16">CR-DP1</strain>
    </source>
</reference>
<dbReference type="EMBL" id="LAEV01001355">
    <property type="protein sequence ID" value="KKA28271.1"/>
    <property type="molecule type" value="Genomic_DNA"/>
</dbReference>
<dbReference type="PANTHER" id="PTHR14207:SF0">
    <property type="entry name" value="3-BETA-HYDROXYSTEROID-DELTA(8),DELTA(7)-ISOMERASE"/>
    <property type="match status" value="1"/>
</dbReference>
<feature type="transmembrane region" description="Helical" evidence="14">
    <location>
        <begin position="110"/>
        <end position="136"/>
    </location>
</feature>
<dbReference type="GO" id="GO:0047750">
    <property type="term" value="F:cholestenol delta-isomerase activity"/>
    <property type="evidence" value="ECO:0007669"/>
    <property type="project" value="InterPro"/>
</dbReference>
<feature type="transmembrane region" description="Helical" evidence="14">
    <location>
        <begin position="60"/>
        <end position="84"/>
    </location>
</feature>
<dbReference type="PANTHER" id="PTHR14207">
    <property type="entry name" value="STEROL ISOMERASE"/>
    <property type="match status" value="1"/>
</dbReference>
<feature type="transmembrane region" description="Helical" evidence="14">
    <location>
        <begin position="182"/>
        <end position="203"/>
    </location>
</feature>
<evidence type="ECO:0000256" key="13">
    <source>
        <dbReference type="PROSITE-ProRule" id="PRU01087"/>
    </source>
</evidence>
<evidence type="ECO:0000256" key="11">
    <source>
        <dbReference type="ARBA" id="ARBA00023221"/>
    </source>
</evidence>
<evidence type="ECO:0000256" key="3">
    <source>
        <dbReference type="ARBA" id="ARBA00022516"/>
    </source>
</evidence>
<dbReference type="GO" id="GO:0005783">
    <property type="term" value="C:endoplasmic reticulum"/>
    <property type="evidence" value="ECO:0007669"/>
    <property type="project" value="TreeGrafter"/>
</dbReference>
<evidence type="ECO:0000256" key="2">
    <source>
        <dbReference type="ARBA" id="ARBA00008337"/>
    </source>
</evidence>
<name>A0A0F4ZDS8_9PEZI</name>
<organism evidence="16 17">
    <name type="scientific">Thielaviopsis punctulata</name>
    <dbReference type="NCBI Taxonomy" id="72032"/>
    <lineage>
        <taxon>Eukaryota</taxon>
        <taxon>Fungi</taxon>
        <taxon>Dikarya</taxon>
        <taxon>Ascomycota</taxon>
        <taxon>Pezizomycotina</taxon>
        <taxon>Sordariomycetes</taxon>
        <taxon>Hypocreomycetidae</taxon>
        <taxon>Microascales</taxon>
        <taxon>Ceratocystidaceae</taxon>
        <taxon>Thielaviopsis</taxon>
    </lineage>
</organism>
<dbReference type="GO" id="GO:0016126">
    <property type="term" value="P:sterol biosynthetic process"/>
    <property type="evidence" value="ECO:0007669"/>
    <property type="project" value="UniProtKB-KW"/>
</dbReference>
<dbReference type="Pfam" id="PF05241">
    <property type="entry name" value="EBP"/>
    <property type="match status" value="1"/>
</dbReference>
<dbReference type="GO" id="GO:0016020">
    <property type="term" value="C:membrane"/>
    <property type="evidence" value="ECO:0007669"/>
    <property type="project" value="UniProtKB-SubCell"/>
</dbReference>
<keyword evidence="5" id="KW-0752">Steroid biosynthesis</keyword>
<keyword evidence="7" id="KW-0756">Sterol biosynthesis</keyword>
<evidence type="ECO:0000256" key="14">
    <source>
        <dbReference type="SAM" id="Phobius"/>
    </source>
</evidence>
<dbReference type="OrthoDB" id="58557at2759"/>
<evidence type="ECO:0000256" key="8">
    <source>
        <dbReference type="ARBA" id="ARBA00023098"/>
    </source>
</evidence>
<evidence type="ECO:0000256" key="5">
    <source>
        <dbReference type="ARBA" id="ARBA00022955"/>
    </source>
</evidence>
<dbReference type="InterPro" id="IPR007905">
    <property type="entry name" value="EBP"/>
</dbReference>
<keyword evidence="11" id="KW-0753">Steroid metabolism</keyword>
<evidence type="ECO:0000259" key="15">
    <source>
        <dbReference type="PROSITE" id="PS51751"/>
    </source>
</evidence>
<dbReference type="Proteomes" id="UP000033483">
    <property type="component" value="Unassembled WGS sequence"/>
</dbReference>
<keyword evidence="10" id="KW-1207">Sterol metabolism</keyword>
<keyword evidence="6 13" id="KW-1133">Transmembrane helix</keyword>
<keyword evidence="9 13" id="KW-0472">Membrane</keyword>
<keyword evidence="12" id="KW-0413">Isomerase</keyword>
<evidence type="ECO:0000256" key="4">
    <source>
        <dbReference type="ARBA" id="ARBA00022692"/>
    </source>
</evidence>
<evidence type="ECO:0000256" key="12">
    <source>
        <dbReference type="ARBA" id="ARBA00023235"/>
    </source>
</evidence>
<keyword evidence="4 13" id="KW-0812">Transmembrane</keyword>
<feature type="domain" description="EXPERA" evidence="15">
    <location>
        <begin position="55"/>
        <end position="201"/>
    </location>
</feature>
<evidence type="ECO:0000313" key="16">
    <source>
        <dbReference type="EMBL" id="KKA28271.1"/>
    </source>
</evidence>
<keyword evidence="3" id="KW-0444">Lipid biosynthesis</keyword>
<sequence>MSTHPYYPPDLVIPNYEPNTRSLWALASVFSSVIGVFIGAVLAASHAVNGRLSRGEKLVISWFSLCGFLHCFFEGYFVLFHASIAGRQSLFAQLWKEYSLSDSRYLVSDPFMVCIETVTTLLWGPLSLAAAAATALRSRLKPLLVAGVAVGHLYGVTLYYATCFAEHAFTGRSHSRPETVYFWVYYVGFNMPWVVVPAGECFLPCRALWGAERSGEERN</sequence>
<gene>
    <name evidence="16" type="ORF">TD95_001837</name>
</gene>
<protein>
    <recommendedName>
        <fullName evidence="15">EXPERA domain-containing protein</fullName>
    </recommendedName>
</protein>
<feature type="transmembrane region" description="Helical" evidence="14">
    <location>
        <begin position="23"/>
        <end position="48"/>
    </location>
</feature>
<dbReference type="PROSITE" id="PS51751">
    <property type="entry name" value="EXPERA"/>
    <property type="match status" value="1"/>
</dbReference>
<evidence type="ECO:0000256" key="1">
    <source>
        <dbReference type="ARBA" id="ARBA00004141"/>
    </source>
</evidence>
<dbReference type="InterPro" id="IPR033118">
    <property type="entry name" value="EXPERA"/>
</dbReference>
<keyword evidence="8" id="KW-0443">Lipid metabolism</keyword>
<evidence type="ECO:0000313" key="17">
    <source>
        <dbReference type="Proteomes" id="UP000033483"/>
    </source>
</evidence>
<proteinExistence type="inferred from homology"/>
<keyword evidence="17" id="KW-1185">Reference proteome</keyword>
<comment type="similarity">
    <text evidence="2">Belongs to the EBP family.</text>
</comment>
<dbReference type="GO" id="GO:0000247">
    <property type="term" value="F:C-8 sterol isomerase activity"/>
    <property type="evidence" value="ECO:0007669"/>
    <property type="project" value="TreeGrafter"/>
</dbReference>
<evidence type="ECO:0000256" key="7">
    <source>
        <dbReference type="ARBA" id="ARBA00023011"/>
    </source>
</evidence>
<accession>A0A0F4ZDS8</accession>
<dbReference type="AlphaFoldDB" id="A0A0F4ZDS8"/>
<comment type="caution">
    <text evidence="16">The sequence shown here is derived from an EMBL/GenBank/DDBJ whole genome shotgun (WGS) entry which is preliminary data.</text>
</comment>